<keyword evidence="3 6" id="KW-0812">Transmembrane</keyword>
<dbReference type="InterPro" id="IPR036837">
    <property type="entry name" value="Cation_efflux_CTD_sf"/>
</dbReference>
<dbReference type="PANTHER" id="PTHR43840:SF15">
    <property type="entry name" value="MITOCHONDRIAL METAL TRANSPORTER 1-RELATED"/>
    <property type="match status" value="1"/>
</dbReference>
<evidence type="ECO:0000313" key="9">
    <source>
        <dbReference type="EMBL" id="OQD59126.1"/>
    </source>
</evidence>
<dbReference type="EMBL" id="JXMW01000006">
    <property type="protein sequence ID" value="OQD59126.1"/>
    <property type="molecule type" value="Genomic_DNA"/>
</dbReference>
<evidence type="ECO:0000259" key="7">
    <source>
        <dbReference type="Pfam" id="PF01545"/>
    </source>
</evidence>
<evidence type="ECO:0000256" key="3">
    <source>
        <dbReference type="ARBA" id="ARBA00022692"/>
    </source>
</evidence>
<keyword evidence="5 6" id="KW-0472">Membrane</keyword>
<keyword evidence="4 6" id="KW-1133">Transmembrane helix</keyword>
<dbReference type="Gene3D" id="1.20.1510.10">
    <property type="entry name" value="Cation efflux protein transmembrane domain"/>
    <property type="match status" value="1"/>
</dbReference>
<dbReference type="InterPro" id="IPR058533">
    <property type="entry name" value="Cation_efflux_TM"/>
</dbReference>
<feature type="domain" description="Cation efflux protein cytoplasmic" evidence="8">
    <location>
        <begin position="91"/>
        <end position="169"/>
    </location>
</feature>
<dbReference type="Gene3D" id="3.30.70.1350">
    <property type="entry name" value="Cation efflux protein, cytoplasmic domain"/>
    <property type="match status" value="1"/>
</dbReference>
<reference evidence="9 10" key="1">
    <citation type="submission" date="2014-12" db="EMBL/GenBank/DDBJ databases">
        <title>Genome sequence of Methanobrevibacter arboriphilicus DH1, DSM1125.</title>
        <authorList>
            <person name="Poehlein A."/>
            <person name="Thauer R.K."/>
            <person name="Seedorf H."/>
            <person name="Daniel R."/>
        </authorList>
    </citation>
    <scope>NUCLEOTIDE SEQUENCE [LARGE SCALE GENOMIC DNA]</scope>
    <source>
        <strain evidence="9 10">DH1</strain>
    </source>
</reference>
<gene>
    <name evidence="9" type="ORF">MBBAR_6c02370</name>
</gene>
<dbReference type="Proteomes" id="UP000191661">
    <property type="component" value="Unassembled WGS sequence"/>
</dbReference>
<evidence type="ECO:0000256" key="4">
    <source>
        <dbReference type="ARBA" id="ARBA00022989"/>
    </source>
</evidence>
<dbReference type="InterPro" id="IPR002524">
    <property type="entry name" value="Cation_efflux"/>
</dbReference>
<comment type="caution">
    <text evidence="9">The sequence shown here is derived from an EMBL/GenBank/DDBJ whole genome shotgun (WGS) entry which is preliminary data.</text>
</comment>
<dbReference type="SUPFAM" id="SSF160240">
    <property type="entry name" value="Cation efflux protein cytoplasmic domain-like"/>
    <property type="match status" value="1"/>
</dbReference>
<feature type="domain" description="Cation efflux protein transmembrane" evidence="7">
    <location>
        <begin position="2"/>
        <end position="87"/>
    </location>
</feature>
<keyword evidence="2" id="KW-0813">Transport</keyword>
<dbReference type="GO" id="GO:0008324">
    <property type="term" value="F:monoatomic cation transmembrane transporter activity"/>
    <property type="evidence" value="ECO:0007669"/>
    <property type="project" value="InterPro"/>
</dbReference>
<dbReference type="InterPro" id="IPR050291">
    <property type="entry name" value="CDF_Transporter"/>
</dbReference>
<evidence type="ECO:0000256" key="1">
    <source>
        <dbReference type="ARBA" id="ARBA00004141"/>
    </source>
</evidence>
<sequence length="182" mass="20242">MALAGIIINIFMSRYIINVGKRINSPAIVADGKHQQMDILSCIAILISVILSQFGYTFLDPLVGLIIGIFVLKAAFEVGRDNINNIMGKLPSKELIDEIKEISNSINGVCGVHSIRVNYFGSYATLTLHVEVKPDLSLKKSHEIIHKVQDKLTEKIDIVQLVIAHACPYGEEYDHKEPLDKM</sequence>
<feature type="transmembrane region" description="Helical" evidence="6">
    <location>
        <begin position="39"/>
        <end position="56"/>
    </location>
</feature>
<evidence type="ECO:0000259" key="8">
    <source>
        <dbReference type="Pfam" id="PF16916"/>
    </source>
</evidence>
<evidence type="ECO:0000256" key="6">
    <source>
        <dbReference type="SAM" id="Phobius"/>
    </source>
</evidence>
<dbReference type="InterPro" id="IPR027470">
    <property type="entry name" value="Cation_efflux_CTD"/>
</dbReference>
<dbReference type="InterPro" id="IPR027469">
    <property type="entry name" value="Cation_efflux_TMD_sf"/>
</dbReference>
<organism evidence="9 10">
    <name type="scientific">Methanobrevibacter arboriphilus JCM 13429 = DSM 1125</name>
    <dbReference type="NCBI Taxonomy" id="1300164"/>
    <lineage>
        <taxon>Archaea</taxon>
        <taxon>Methanobacteriati</taxon>
        <taxon>Methanobacteriota</taxon>
        <taxon>Methanomada group</taxon>
        <taxon>Methanobacteria</taxon>
        <taxon>Methanobacteriales</taxon>
        <taxon>Methanobacteriaceae</taxon>
        <taxon>Methanobrevibacter</taxon>
    </lineage>
</organism>
<keyword evidence="10" id="KW-1185">Reference proteome</keyword>
<proteinExistence type="predicted"/>
<dbReference type="Pfam" id="PF16916">
    <property type="entry name" value="ZT_dimer"/>
    <property type="match status" value="1"/>
</dbReference>
<name>A0A1V6N3Q3_METAZ</name>
<dbReference type="NCBIfam" id="TIGR01297">
    <property type="entry name" value="CDF"/>
    <property type="match status" value="1"/>
</dbReference>
<protein>
    <submittedName>
        <fullName evidence="9">Putative transporter protein</fullName>
    </submittedName>
</protein>
<dbReference type="PANTHER" id="PTHR43840">
    <property type="entry name" value="MITOCHONDRIAL METAL TRANSPORTER 1-RELATED"/>
    <property type="match status" value="1"/>
</dbReference>
<feature type="transmembrane region" description="Helical" evidence="6">
    <location>
        <begin position="62"/>
        <end position="79"/>
    </location>
</feature>
<dbReference type="AlphaFoldDB" id="A0A1V6N3Q3"/>
<comment type="subcellular location">
    <subcellularLocation>
        <location evidence="1">Membrane</location>
        <topology evidence="1">Multi-pass membrane protein</topology>
    </subcellularLocation>
</comment>
<evidence type="ECO:0000256" key="2">
    <source>
        <dbReference type="ARBA" id="ARBA00022448"/>
    </source>
</evidence>
<evidence type="ECO:0000313" key="10">
    <source>
        <dbReference type="Proteomes" id="UP000191661"/>
    </source>
</evidence>
<dbReference type="GO" id="GO:0016020">
    <property type="term" value="C:membrane"/>
    <property type="evidence" value="ECO:0007669"/>
    <property type="project" value="UniProtKB-SubCell"/>
</dbReference>
<dbReference type="Pfam" id="PF01545">
    <property type="entry name" value="Cation_efflux"/>
    <property type="match status" value="1"/>
</dbReference>
<dbReference type="SUPFAM" id="SSF161111">
    <property type="entry name" value="Cation efflux protein transmembrane domain-like"/>
    <property type="match status" value="1"/>
</dbReference>
<accession>A0A1V6N3Q3</accession>
<evidence type="ECO:0000256" key="5">
    <source>
        <dbReference type="ARBA" id="ARBA00023136"/>
    </source>
</evidence>